<keyword evidence="1" id="KW-0732">Signal</keyword>
<feature type="chain" id="PRO_5004080206" evidence="1">
    <location>
        <begin position="20"/>
        <end position="175"/>
    </location>
</feature>
<feature type="signal peptide" evidence="1">
    <location>
        <begin position="1"/>
        <end position="19"/>
    </location>
</feature>
<proteinExistence type="predicted"/>
<organism evidence="2 3">
    <name type="scientific">Chelonia mydas</name>
    <name type="common">Green sea-turtle</name>
    <name type="synonym">Chelonia agassizi</name>
    <dbReference type="NCBI Taxonomy" id="8469"/>
    <lineage>
        <taxon>Eukaryota</taxon>
        <taxon>Metazoa</taxon>
        <taxon>Chordata</taxon>
        <taxon>Craniata</taxon>
        <taxon>Vertebrata</taxon>
        <taxon>Euteleostomi</taxon>
        <taxon>Archelosauria</taxon>
        <taxon>Testudinata</taxon>
        <taxon>Testudines</taxon>
        <taxon>Cryptodira</taxon>
        <taxon>Durocryptodira</taxon>
        <taxon>Americhelydia</taxon>
        <taxon>Chelonioidea</taxon>
        <taxon>Cheloniidae</taxon>
        <taxon>Chelonia</taxon>
    </lineage>
</organism>
<evidence type="ECO:0000313" key="3">
    <source>
        <dbReference type="Proteomes" id="UP000031443"/>
    </source>
</evidence>
<reference evidence="3" key="1">
    <citation type="journal article" date="2013" name="Nat. Genet.">
        <title>The draft genomes of soft-shell turtle and green sea turtle yield insights into the development and evolution of the turtle-specific body plan.</title>
        <authorList>
            <person name="Wang Z."/>
            <person name="Pascual-Anaya J."/>
            <person name="Zadissa A."/>
            <person name="Li W."/>
            <person name="Niimura Y."/>
            <person name="Huang Z."/>
            <person name="Li C."/>
            <person name="White S."/>
            <person name="Xiong Z."/>
            <person name="Fang D."/>
            <person name="Wang B."/>
            <person name="Ming Y."/>
            <person name="Chen Y."/>
            <person name="Zheng Y."/>
            <person name="Kuraku S."/>
            <person name="Pignatelli M."/>
            <person name="Herrero J."/>
            <person name="Beal K."/>
            <person name="Nozawa M."/>
            <person name="Li Q."/>
            <person name="Wang J."/>
            <person name="Zhang H."/>
            <person name="Yu L."/>
            <person name="Shigenobu S."/>
            <person name="Wang J."/>
            <person name="Liu J."/>
            <person name="Flicek P."/>
            <person name="Searle S."/>
            <person name="Wang J."/>
            <person name="Kuratani S."/>
            <person name="Yin Y."/>
            <person name="Aken B."/>
            <person name="Zhang G."/>
            <person name="Irie N."/>
        </authorList>
    </citation>
    <scope>NUCLEOTIDE SEQUENCE [LARGE SCALE GENOMIC DNA]</scope>
</reference>
<gene>
    <name evidence="2" type="ORF">UY3_07347</name>
</gene>
<dbReference type="EMBL" id="KB528689">
    <property type="protein sequence ID" value="EMP35384.1"/>
    <property type="molecule type" value="Genomic_DNA"/>
</dbReference>
<dbReference type="Proteomes" id="UP000031443">
    <property type="component" value="Unassembled WGS sequence"/>
</dbReference>
<evidence type="ECO:0000313" key="2">
    <source>
        <dbReference type="EMBL" id="EMP35384.1"/>
    </source>
</evidence>
<keyword evidence="3" id="KW-1185">Reference proteome</keyword>
<sequence length="175" mass="19758">MGWGRVAALLPLLLRCCWQWRCLQSWAREQPLLAGSPAPKAEQQQQRCRTQEYNCHQNKAFFNLSVSSAPISDYGIALKSTYEGSTLKTIQMTGKAGSTVAPILHRIVEFYKGQMFYKIAVRGPFAKSHGSGPYVTQHQAPLKGDQRVVKMHPSTERSPRLEKVFPWHFLGPSQN</sequence>
<accession>M7BDZ6</accession>
<evidence type="ECO:0000256" key="1">
    <source>
        <dbReference type="SAM" id="SignalP"/>
    </source>
</evidence>
<protein>
    <submittedName>
        <fullName evidence="2">Uncharacterized protein</fullName>
    </submittedName>
</protein>
<name>M7BDZ6_CHEMY</name>
<dbReference type="AlphaFoldDB" id="M7BDZ6"/>